<dbReference type="Proteomes" id="UP000287651">
    <property type="component" value="Unassembled WGS sequence"/>
</dbReference>
<feature type="compositionally biased region" description="Polar residues" evidence="1">
    <location>
        <begin position="1"/>
        <end position="23"/>
    </location>
</feature>
<protein>
    <submittedName>
        <fullName evidence="2">Uncharacterized protein</fullName>
    </submittedName>
</protein>
<evidence type="ECO:0000313" key="3">
    <source>
        <dbReference type="Proteomes" id="UP000287651"/>
    </source>
</evidence>
<accession>A0A426Z600</accession>
<evidence type="ECO:0000256" key="1">
    <source>
        <dbReference type="SAM" id="MobiDB-lite"/>
    </source>
</evidence>
<feature type="compositionally biased region" description="Basic and acidic residues" evidence="1">
    <location>
        <begin position="44"/>
        <end position="98"/>
    </location>
</feature>
<sequence length="119" mass="14218">MQTRSCNVSRASQRPEPGQTQKLQSKREDEERERAVRVQQQLGHEMEEEKEGKEPRRSRSEEGELRQQEEEEEKKKSTTERNGLDRGRRREGKDEKPRGLPHQRVPQPDDLYNQRLEQL</sequence>
<comment type="caution">
    <text evidence="2">The sequence shown here is derived from an EMBL/GenBank/DDBJ whole genome shotgun (WGS) entry which is preliminary data.</text>
</comment>
<dbReference type="AlphaFoldDB" id="A0A426Z600"/>
<evidence type="ECO:0000313" key="2">
    <source>
        <dbReference type="EMBL" id="RRT59353.1"/>
    </source>
</evidence>
<reference evidence="2 3" key="1">
    <citation type="journal article" date="2014" name="Agronomy (Basel)">
        <title>A Draft Genome Sequence for Ensete ventricosum, the Drought-Tolerant Tree Against Hunger.</title>
        <authorList>
            <person name="Harrison J."/>
            <person name="Moore K.A."/>
            <person name="Paszkiewicz K."/>
            <person name="Jones T."/>
            <person name="Grant M."/>
            <person name="Ambacheew D."/>
            <person name="Muzemil S."/>
            <person name="Studholme D.J."/>
        </authorList>
    </citation>
    <scope>NUCLEOTIDE SEQUENCE [LARGE SCALE GENOMIC DNA]</scope>
</reference>
<organism evidence="2 3">
    <name type="scientific">Ensete ventricosum</name>
    <name type="common">Abyssinian banana</name>
    <name type="synonym">Musa ensete</name>
    <dbReference type="NCBI Taxonomy" id="4639"/>
    <lineage>
        <taxon>Eukaryota</taxon>
        <taxon>Viridiplantae</taxon>
        <taxon>Streptophyta</taxon>
        <taxon>Embryophyta</taxon>
        <taxon>Tracheophyta</taxon>
        <taxon>Spermatophyta</taxon>
        <taxon>Magnoliopsida</taxon>
        <taxon>Liliopsida</taxon>
        <taxon>Zingiberales</taxon>
        <taxon>Musaceae</taxon>
        <taxon>Ensete</taxon>
    </lineage>
</organism>
<gene>
    <name evidence="2" type="ORF">B296_00037075</name>
</gene>
<feature type="compositionally biased region" description="Basic and acidic residues" evidence="1">
    <location>
        <begin position="25"/>
        <end position="36"/>
    </location>
</feature>
<feature type="region of interest" description="Disordered" evidence="1">
    <location>
        <begin position="1"/>
        <end position="119"/>
    </location>
</feature>
<name>A0A426Z600_ENSVE</name>
<proteinExistence type="predicted"/>
<dbReference type="EMBL" id="AMZH03008248">
    <property type="protein sequence ID" value="RRT59353.1"/>
    <property type="molecule type" value="Genomic_DNA"/>
</dbReference>